<dbReference type="AlphaFoldDB" id="A0A8J2IH63"/>
<proteinExistence type="predicted"/>
<feature type="compositionally biased region" description="Low complexity" evidence="1">
    <location>
        <begin position="102"/>
        <end position="112"/>
    </location>
</feature>
<evidence type="ECO:0000313" key="2">
    <source>
        <dbReference type="EMBL" id="CAG7557156.1"/>
    </source>
</evidence>
<comment type="caution">
    <text evidence="2">The sequence shown here is derived from an EMBL/GenBank/DDBJ whole genome shotgun (WGS) entry which is preliminary data.</text>
</comment>
<dbReference type="Proteomes" id="UP000693738">
    <property type="component" value="Unassembled WGS sequence"/>
</dbReference>
<feature type="region of interest" description="Disordered" evidence="1">
    <location>
        <begin position="51"/>
        <end position="238"/>
    </location>
</feature>
<name>A0A8J2IH63_FUSEQ</name>
<protein>
    <submittedName>
        <fullName evidence="2">Uncharacterized protein</fullName>
    </submittedName>
</protein>
<evidence type="ECO:0000313" key="3">
    <source>
        <dbReference type="Proteomes" id="UP000693738"/>
    </source>
</evidence>
<dbReference type="EMBL" id="CAJSTJ010000111">
    <property type="protein sequence ID" value="CAG7557156.1"/>
    <property type="molecule type" value="Genomic_DNA"/>
</dbReference>
<gene>
    <name evidence="2" type="ORF">FEQUK3_LOCUS2865</name>
</gene>
<feature type="region of interest" description="Disordered" evidence="1">
    <location>
        <begin position="360"/>
        <end position="386"/>
    </location>
</feature>
<evidence type="ECO:0000256" key="1">
    <source>
        <dbReference type="SAM" id="MobiDB-lite"/>
    </source>
</evidence>
<feature type="compositionally biased region" description="Basic residues" evidence="1">
    <location>
        <begin position="67"/>
        <end position="76"/>
    </location>
</feature>
<sequence length="386" mass="42554">MTGKPVYKPEEIRFALDLMLRDLFNEEISQAFQERFDRELTDNQIRYLRNKYGKDPDYGSPLINRPANKKVKRRRAALAASVTSPTSEDSSGPSKRTRREPSSSSASLSLSPPNQPTGLSQIPPLNFDNYNTTPPSNFLNFGASPPSQFSNIRSPSDSYTLSPPQDAFSGPSIDTWQTQRPTFTTSFTPINTQFGQHNSSALGQASSIPRNATLSPGSLQYPQSQPLRGASSTQQPALNSFRSPSFLLEMPPSNFLQISDVIYNQQPLAPQTCQPASKLEPVKEEDSTSLSWEECLRAAGPVGGRAPSNQLLTHGVEAQNEQLQLNQHQSFSPDTIDTEHEQTVQNESLVTSMAKQETNAVPGQGYIDPRLFSGNHDPRMLAKKSP</sequence>
<organism evidence="2 3">
    <name type="scientific">Fusarium equiseti</name>
    <name type="common">Fusarium scirpi</name>
    <dbReference type="NCBI Taxonomy" id="61235"/>
    <lineage>
        <taxon>Eukaryota</taxon>
        <taxon>Fungi</taxon>
        <taxon>Dikarya</taxon>
        <taxon>Ascomycota</taxon>
        <taxon>Pezizomycotina</taxon>
        <taxon>Sordariomycetes</taxon>
        <taxon>Hypocreomycetidae</taxon>
        <taxon>Hypocreales</taxon>
        <taxon>Nectriaceae</taxon>
        <taxon>Fusarium</taxon>
        <taxon>Fusarium incarnatum-equiseti species complex</taxon>
    </lineage>
</organism>
<reference evidence="2" key="1">
    <citation type="submission" date="2021-05" db="EMBL/GenBank/DDBJ databases">
        <authorList>
            <person name="Khan N."/>
        </authorList>
    </citation>
    <scope>NUCLEOTIDE SEQUENCE</scope>
</reference>
<feature type="compositionally biased region" description="Polar residues" evidence="1">
    <location>
        <begin position="81"/>
        <end position="94"/>
    </location>
</feature>
<feature type="compositionally biased region" description="Polar residues" evidence="1">
    <location>
        <begin position="128"/>
        <end position="163"/>
    </location>
</feature>
<accession>A0A8J2IH63</accession>
<feature type="compositionally biased region" description="Polar residues" evidence="1">
    <location>
        <begin position="172"/>
        <end position="238"/>
    </location>
</feature>